<dbReference type="InterPro" id="IPR004843">
    <property type="entry name" value="Calcineurin-like_PHP"/>
</dbReference>
<dbReference type="PANTHER" id="PTHR31302:SF0">
    <property type="entry name" value="TRANSMEMBRANE PROTEIN WITH METALLOPHOSPHOESTERASE DOMAIN"/>
    <property type="match status" value="1"/>
</dbReference>
<keyword evidence="4" id="KW-1185">Reference proteome</keyword>
<dbReference type="InterPro" id="IPR029052">
    <property type="entry name" value="Metallo-depent_PP-like"/>
</dbReference>
<dbReference type="PROSITE" id="PS50837">
    <property type="entry name" value="NACHT"/>
    <property type="match status" value="1"/>
</dbReference>
<organism evidence="3 4">
    <name type="scientific">Archangium lansingense</name>
    <dbReference type="NCBI Taxonomy" id="2995310"/>
    <lineage>
        <taxon>Bacteria</taxon>
        <taxon>Pseudomonadati</taxon>
        <taxon>Myxococcota</taxon>
        <taxon>Myxococcia</taxon>
        <taxon>Myxococcales</taxon>
        <taxon>Cystobacterineae</taxon>
        <taxon>Archangiaceae</taxon>
        <taxon>Archangium</taxon>
    </lineage>
</organism>
<feature type="region of interest" description="Disordered" evidence="1">
    <location>
        <begin position="1236"/>
        <end position="1277"/>
    </location>
</feature>
<evidence type="ECO:0000313" key="3">
    <source>
        <dbReference type="EMBL" id="MCY1074685.1"/>
    </source>
</evidence>
<proteinExistence type="predicted"/>
<dbReference type="Gene3D" id="3.60.21.10">
    <property type="match status" value="1"/>
</dbReference>
<dbReference type="Pfam" id="PF00149">
    <property type="entry name" value="Metallophos"/>
    <property type="match status" value="1"/>
</dbReference>
<dbReference type="RefSeq" id="WP_267533644.1">
    <property type="nucleotide sequence ID" value="NZ_JAPNKA010000001.1"/>
</dbReference>
<gene>
    <name evidence="3" type="ORF">OV287_09310</name>
</gene>
<name>A0ABT3ZZ50_9BACT</name>
<evidence type="ECO:0000256" key="1">
    <source>
        <dbReference type="SAM" id="MobiDB-lite"/>
    </source>
</evidence>
<protein>
    <submittedName>
        <fullName evidence="3">Metallophosphoesterase</fullName>
    </submittedName>
</protein>
<dbReference type="Proteomes" id="UP001207654">
    <property type="component" value="Unassembled WGS sequence"/>
</dbReference>
<comment type="caution">
    <text evidence="3">The sequence shown here is derived from an EMBL/GenBank/DDBJ whole genome shotgun (WGS) entry which is preliminary data.</text>
</comment>
<evidence type="ECO:0000313" key="4">
    <source>
        <dbReference type="Proteomes" id="UP001207654"/>
    </source>
</evidence>
<reference evidence="3 4" key="1">
    <citation type="submission" date="2022-11" db="EMBL/GenBank/DDBJ databases">
        <title>Minimal conservation of predation-associated metabolite biosynthetic gene clusters underscores biosynthetic potential of Myxococcota including descriptions for ten novel species: Archangium lansinium sp. nov., Myxococcus landrumus sp. nov., Nannocystis bai.</title>
        <authorList>
            <person name="Ahearne A."/>
            <person name="Stevens C."/>
            <person name="Phillips K."/>
        </authorList>
    </citation>
    <scope>NUCLEOTIDE SEQUENCE [LARGE SCALE GENOMIC DNA]</scope>
    <source>
        <strain evidence="3 4">MIWBW</strain>
    </source>
</reference>
<dbReference type="InterPro" id="IPR027417">
    <property type="entry name" value="P-loop_NTPase"/>
</dbReference>
<dbReference type="InterPro" id="IPR051158">
    <property type="entry name" value="Metallophosphoesterase_sf"/>
</dbReference>
<dbReference type="Gene3D" id="3.40.50.300">
    <property type="entry name" value="P-loop containing nucleotide triphosphate hydrolases"/>
    <property type="match status" value="1"/>
</dbReference>
<dbReference type="EMBL" id="JAPNKA010000001">
    <property type="protein sequence ID" value="MCY1074685.1"/>
    <property type="molecule type" value="Genomic_DNA"/>
</dbReference>
<sequence length="1624" mass="182251">MHQLLLQHAKSHGFAYEPRSGAGGDGGLDGWVQRGVPGLKGSVAFQFKWLWEDIHKGSKAAQIKDSLERVSRLRKKPRHWVLVTPWDLKPSEREWLSDLGASHKLTVHHWGQTELEHLLMRLPSLFARYYPHAAGLLPEDRLGLDFRQFALSYQAKVVQRHRHLRTLGLPPETLRERDARTEIPLRDLFVPLRFLSEDGQHRAAPLASLLAERKSVVVLGDPGAGKSTLLAFLSLLLAGEAELEGFTPAPRTVPILVSLRQFVRERSEQGGGLSILEYLVRHAQTDFSLEQAHSHFFDAALRMGEAVVLFDGLDEVGSAAARHRIAGMINSFRSEYPQCPVWVTSRIYGYTPDVRLPASELEHVRLGRLDDAQVGDFIHRWYTLQCPHNERERAEFTDSLHRAVQRTPSVRRLAGNPLLLTLMAFIHQGTKRLPKDRGELYSKCTEMLLKTWQEAKYGEDEQAPHAFSRLNLPIQTQKDYLAHLALHVQERNQQGEDEDSRGLISRPDALESLANRHLALGRRERPGLTPGEAREEMKNFLDYISDQTGLLLDRGGDQLSFIHLSFQEYLAAWVFTCQPELHDNPTFFIKHLGLSAWEEVLLLRLYIVRFEQGGTSGFDTIVGAVLRHLERGGPSQGWLMLARALRDNLDFSSGDQDTILKRAIGSWVDSPQERGTWFSALEEIKLFAEEEKARKRLKELLDEACKQENPARAVAALHLRTRLLEFPAEATAWLEGHRNREQMLPDLVAFMGAPGMDVFLAERATLTDWEVALSALDGRRLYLSSLEWALGVNSNKAGEKALRAATAVLNKKTLMELQSRRTFADVHRKSSAASLFVRPGRILSENLFYKVGFPLSAMLAGPAFPEPPAGTLDSLLNPALAAEQVESSTMSSSVLESAVQAWVERFIGAQMNRVTSVEISISGIARVFSRAFSSDFSSDFVRDFSSDFVRDFVRDFGSDFVRDFGRDFVRDFGSEFVRDFGREFVRDFGREFVRDFGSEFVRDFGSEFVRNFDGAFDSDFGRDFGRDFGLDPGRGDWEQQWTQFVSSEENLIRMLQDWRFWDYNFFFRTNRFDLELDPGGEELTAVFENPLAIPLLLVDALTIAANNHLFSLGRHAAVAAPGGGKYWKDVARQWSRKNPFDVYVVSLSWEEHARIYASQHGRLTGAAGALMLAHAAYARLMSGLALSGPVWARLVEERDRQDPHIHAGYLLHEICHFRDVEQNVLAWEELIKAVPAESRTSSPTPASPMNVAHEGTRSPPASTPARAAARRPETEPPPEPLFAWVHLSDIHIGHGGAGHVWDQKLVLSALHKDIVEEQKRGQLPRPEALLVTGDIAFSGEPSQYGEAKKWLLGVAKATGLDERRIFTVPGNHDVQRAADKESTIKRLMRGLREGADDLDEVLKNETDRGLLARRMESYLAFAAQLAPGCLPEATTSLASWMHRLVARGGLRVRLVGLNTAMLSADDQDKGKLKLGKEAVGHALNPLPDDDELVLVLSHHPLREGWLADQRAAESWMKSHAHVHLSGHVHEAELEELRAGSGNNLLRIIAGAAHGDHQPAGVPASHGYNMVAVYPRPAGGLLLRVWPRLWSDNNKDFRPDIHNLPKGRDYAEHAVESIRLPPVGQ</sequence>
<dbReference type="InterPro" id="IPR007111">
    <property type="entry name" value="NACHT_NTPase"/>
</dbReference>
<dbReference type="Pfam" id="PF05729">
    <property type="entry name" value="NACHT"/>
    <property type="match status" value="1"/>
</dbReference>
<feature type="compositionally biased region" description="Low complexity" evidence="1">
    <location>
        <begin position="1257"/>
        <end position="1267"/>
    </location>
</feature>
<feature type="domain" description="NACHT" evidence="2">
    <location>
        <begin position="214"/>
        <end position="316"/>
    </location>
</feature>
<dbReference type="PANTHER" id="PTHR31302">
    <property type="entry name" value="TRANSMEMBRANE PROTEIN WITH METALLOPHOSPHOESTERASE DOMAIN-RELATED"/>
    <property type="match status" value="1"/>
</dbReference>
<accession>A0ABT3ZZ50</accession>
<dbReference type="SUPFAM" id="SSF56300">
    <property type="entry name" value="Metallo-dependent phosphatases"/>
    <property type="match status" value="1"/>
</dbReference>
<dbReference type="SUPFAM" id="SSF52540">
    <property type="entry name" value="P-loop containing nucleoside triphosphate hydrolases"/>
    <property type="match status" value="1"/>
</dbReference>
<evidence type="ECO:0000259" key="2">
    <source>
        <dbReference type="PROSITE" id="PS50837"/>
    </source>
</evidence>